<keyword evidence="3" id="KW-1185">Reference proteome</keyword>
<dbReference type="OrthoDB" id="1151021at2"/>
<keyword evidence="1" id="KW-0732">Signal</keyword>
<sequence>MKKILALCLVALLLSCNAKEVQTVTIKNQYSVQLPDFLSKAKDLHQDASLQYQNALREFYVVVIDEPKKEFYAIAETTEDFPADFNGYHQILKNGLEEGIQDIQITPTKDTQINGLKAKTFSLTGEIGTIPVYYEVAYVEGKDKFYQIVTWTLKDNKEKYAEQMQNIVSSFKETGTARSNDRSKK</sequence>
<evidence type="ECO:0000313" key="3">
    <source>
        <dbReference type="Proteomes" id="UP000271937"/>
    </source>
</evidence>
<name>A0A3P3WL66_9FLAO</name>
<dbReference type="EMBL" id="RQVR01000001">
    <property type="protein sequence ID" value="RRJ93893.1"/>
    <property type="molecule type" value="Genomic_DNA"/>
</dbReference>
<feature type="signal peptide" evidence="1">
    <location>
        <begin position="1"/>
        <end position="18"/>
    </location>
</feature>
<dbReference type="AlphaFoldDB" id="A0A3P3WL66"/>
<gene>
    <name evidence="2" type="ORF">EG849_00020</name>
</gene>
<dbReference type="PROSITE" id="PS51257">
    <property type="entry name" value="PROKAR_LIPOPROTEIN"/>
    <property type="match status" value="1"/>
</dbReference>
<evidence type="ECO:0000256" key="1">
    <source>
        <dbReference type="SAM" id="SignalP"/>
    </source>
</evidence>
<organism evidence="2 3">
    <name type="scientific">Flavobacterium macacae</name>
    <dbReference type="NCBI Taxonomy" id="2488993"/>
    <lineage>
        <taxon>Bacteria</taxon>
        <taxon>Pseudomonadati</taxon>
        <taxon>Bacteroidota</taxon>
        <taxon>Flavobacteriia</taxon>
        <taxon>Flavobacteriales</taxon>
        <taxon>Flavobacteriaceae</taxon>
        <taxon>Flavobacterium</taxon>
    </lineage>
</organism>
<protein>
    <recommendedName>
        <fullName evidence="4">Lipoprotein</fullName>
    </recommendedName>
</protein>
<dbReference type="Proteomes" id="UP000271937">
    <property type="component" value="Unassembled WGS sequence"/>
</dbReference>
<proteinExistence type="predicted"/>
<dbReference type="Gene3D" id="3.40.1000.10">
    <property type="entry name" value="Mog1/PsbP, alpha/beta/alpha sandwich"/>
    <property type="match status" value="1"/>
</dbReference>
<accession>A0A3P3WL66</accession>
<dbReference type="RefSeq" id="WP_125011036.1">
    <property type="nucleotide sequence ID" value="NZ_RQVR01000001.1"/>
</dbReference>
<comment type="caution">
    <text evidence="2">The sequence shown here is derived from an EMBL/GenBank/DDBJ whole genome shotgun (WGS) entry which is preliminary data.</text>
</comment>
<evidence type="ECO:0008006" key="4">
    <source>
        <dbReference type="Google" id="ProtNLM"/>
    </source>
</evidence>
<feature type="chain" id="PRO_5018237962" description="Lipoprotein" evidence="1">
    <location>
        <begin position="19"/>
        <end position="185"/>
    </location>
</feature>
<reference evidence="2 3" key="1">
    <citation type="submission" date="2018-11" db="EMBL/GenBank/DDBJ databases">
        <title>Flavobacterium sp. nov., YIM 102600 draft genome.</title>
        <authorList>
            <person name="Li G."/>
            <person name="Jiang Y."/>
        </authorList>
    </citation>
    <scope>NUCLEOTIDE SEQUENCE [LARGE SCALE GENOMIC DNA]</scope>
    <source>
        <strain evidence="2 3">YIM 102600</strain>
    </source>
</reference>
<evidence type="ECO:0000313" key="2">
    <source>
        <dbReference type="EMBL" id="RRJ93893.1"/>
    </source>
</evidence>